<dbReference type="InterPro" id="IPR018193">
    <property type="entry name" value="Glyc_kinase_flavodox-like_fold"/>
</dbReference>
<dbReference type="GO" id="GO:0008887">
    <property type="term" value="F:glycerate kinase activity"/>
    <property type="evidence" value="ECO:0007669"/>
    <property type="project" value="UniProtKB-UniRule"/>
</dbReference>
<organism evidence="5 6">
    <name type="scientific">Psychroflexus torquis (strain ATCC 700755 / CIP 106069 / ACAM 623)</name>
    <dbReference type="NCBI Taxonomy" id="313595"/>
    <lineage>
        <taxon>Bacteria</taxon>
        <taxon>Pseudomonadati</taxon>
        <taxon>Bacteroidota</taxon>
        <taxon>Flavobacteriia</taxon>
        <taxon>Flavobacteriales</taxon>
        <taxon>Flavobacteriaceae</taxon>
        <taxon>Psychroflexus</taxon>
    </lineage>
</organism>
<dbReference type="NCBIfam" id="TIGR00045">
    <property type="entry name" value="glycerate kinase"/>
    <property type="match status" value="1"/>
</dbReference>
<keyword evidence="3 4" id="KW-0418">Kinase</keyword>
<evidence type="ECO:0000256" key="2">
    <source>
        <dbReference type="ARBA" id="ARBA00022679"/>
    </source>
</evidence>
<dbReference type="AlphaFoldDB" id="K4IRP6"/>
<gene>
    <name evidence="5" type="ordered locus">P700755_001194</name>
</gene>
<dbReference type="Proteomes" id="UP000008514">
    <property type="component" value="Chromosome"/>
</dbReference>
<protein>
    <submittedName>
        <fullName evidence="5">Glycerate kinase</fullName>
    </submittedName>
</protein>
<dbReference type="RefSeq" id="WP_015023746.1">
    <property type="nucleotide sequence ID" value="NC_018721.1"/>
</dbReference>
<evidence type="ECO:0000256" key="3">
    <source>
        <dbReference type="ARBA" id="ARBA00022777"/>
    </source>
</evidence>
<evidence type="ECO:0000256" key="1">
    <source>
        <dbReference type="ARBA" id="ARBA00006284"/>
    </source>
</evidence>
<evidence type="ECO:0000256" key="4">
    <source>
        <dbReference type="PIRNR" id="PIRNR006078"/>
    </source>
</evidence>
<dbReference type="Gene3D" id="3.40.50.10350">
    <property type="entry name" value="Glycerate kinase, domain 1"/>
    <property type="match status" value="1"/>
</dbReference>
<comment type="similarity">
    <text evidence="1 4">Belongs to the glycerate kinase type-1 family.</text>
</comment>
<dbReference type="STRING" id="313595.P700755_001194"/>
<dbReference type="eggNOG" id="COG1929">
    <property type="taxonomic scope" value="Bacteria"/>
</dbReference>
<keyword evidence="2 4" id="KW-0808">Transferase</keyword>
<dbReference type="InterPro" id="IPR018197">
    <property type="entry name" value="Glycerate_kinase_RE-like"/>
</dbReference>
<sequence>MKIVIAPDKFKGSLSSLEFCSAVEDGIHRVSAEVDILKLPLADGGDGTIEIANYYLGGRLIEVEVKNPLFQLITASYLYAETSQTAFIEMAEASGLWLLKEEEQDCKNTTTFGTGEMILHAIEKGAKKIILGIGGSATNDCGIGMATALGYKFIDRDNKEVKPIGASLSQICSIDDANVSSILKQVEFQVACDVNNPLYGKDGAAHVYAKQKGASKEDIEMLDHGLTCFSEVLTAQFNVQPQTINGAGAAGGMGIATIVFLKAKLESGIQVIKELANFDHQIADADWIITGEGKLDVQTLSGKTIDGVLKSAKIYSIPVAVFCGQIELDKEALNNFGITYAQDVLSRSINLEDALNNSYKHLSEIAETFAKKAISSEI</sequence>
<proteinExistence type="inferred from homology"/>
<name>K4IRP6_PSYTT</name>
<dbReference type="GO" id="GO:0031388">
    <property type="term" value="P:organic acid phosphorylation"/>
    <property type="evidence" value="ECO:0007669"/>
    <property type="project" value="UniProtKB-UniRule"/>
</dbReference>
<dbReference type="EMBL" id="CP003879">
    <property type="protein sequence ID" value="AFU68140.1"/>
    <property type="molecule type" value="Genomic_DNA"/>
</dbReference>
<dbReference type="Pfam" id="PF02595">
    <property type="entry name" value="Gly_kinase"/>
    <property type="match status" value="1"/>
</dbReference>
<dbReference type="PANTHER" id="PTHR21599:SF0">
    <property type="entry name" value="GLYCERATE KINASE"/>
    <property type="match status" value="1"/>
</dbReference>
<dbReference type="KEGG" id="ptq:P700755_001194"/>
<reference evidence="5" key="1">
    <citation type="submission" date="2006-03" db="EMBL/GenBank/DDBJ databases">
        <authorList>
            <person name="Bowman J."/>
            <person name="Ferriera S."/>
            <person name="Johnson J."/>
            <person name="Kravitz S."/>
            <person name="Halpern A."/>
            <person name="Remington K."/>
            <person name="Beeson K."/>
            <person name="Tran B."/>
            <person name="Rogers Y.-H."/>
            <person name="Friedman R."/>
            <person name="Venter J.C."/>
        </authorList>
    </citation>
    <scope>NUCLEOTIDE SEQUENCE [LARGE SCALE GENOMIC DNA]</scope>
    <source>
        <strain evidence="5">ATCC 700755</strain>
    </source>
</reference>
<keyword evidence="6" id="KW-1185">Reference proteome</keyword>
<dbReference type="InterPro" id="IPR004381">
    <property type="entry name" value="Glycerate_kinase"/>
</dbReference>
<dbReference type="SUPFAM" id="SSF110738">
    <property type="entry name" value="Glycerate kinase I"/>
    <property type="match status" value="1"/>
</dbReference>
<dbReference type="Gene3D" id="3.90.1510.10">
    <property type="entry name" value="Glycerate kinase, domain 2"/>
    <property type="match status" value="1"/>
</dbReference>
<dbReference type="PANTHER" id="PTHR21599">
    <property type="entry name" value="GLYCERATE KINASE"/>
    <property type="match status" value="1"/>
</dbReference>
<reference evidence="5" key="2">
    <citation type="submission" date="2012-09" db="EMBL/GenBank/DDBJ databases">
        <title>The complete sequence of Psychroflexus torquis an extreme psychrophile from sea-ice that is stimulated by light.</title>
        <authorList>
            <person name="Feng S."/>
            <person name="Powell S.M."/>
            <person name="Bowman J.P."/>
        </authorList>
    </citation>
    <scope>NUCLEOTIDE SEQUENCE [LARGE SCALE GENOMIC DNA]</scope>
    <source>
        <strain evidence="5">ATCC 700755</strain>
    </source>
</reference>
<evidence type="ECO:0000313" key="5">
    <source>
        <dbReference type="EMBL" id="AFU68140.1"/>
    </source>
</evidence>
<dbReference type="HOGENOM" id="CLU_028255_0_0_10"/>
<dbReference type="InterPro" id="IPR036129">
    <property type="entry name" value="Glycerate_kinase_sf"/>
</dbReference>
<dbReference type="OrthoDB" id="9774290at2"/>
<accession>K4IRP6</accession>
<dbReference type="PIRSF" id="PIRSF006078">
    <property type="entry name" value="GlxK"/>
    <property type="match status" value="1"/>
</dbReference>
<evidence type="ECO:0000313" key="6">
    <source>
        <dbReference type="Proteomes" id="UP000008514"/>
    </source>
</evidence>